<dbReference type="Proteomes" id="UP000276254">
    <property type="component" value="Chromosome"/>
</dbReference>
<dbReference type="InterPro" id="IPR013762">
    <property type="entry name" value="Integrase-like_cat_sf"/>
</dbReference>
<dbReference type="OrthoDB" id="5464621at2"/>
<dbReference type="Gene3D" id="1.10.443.10">
    <property type="entry name" value="Intergrase catalytic core"/>
    <property type="match status" value="1"/>
</dbReference>
<feature type="region of interest" description="Disordered" evidence="6">
    <location>
        <begin position="350"/>
        <end position="370"/>
    </location>
</feature>
<comment type="similarity">
    <text evidence="1">Belongs to the 'phage' integrase family.</text>
</comment>
<keyword evidence="10" id="KW-1185">Reference proteome</keyword>
<proteinExistence type="inferred from homology"/>
<evidence type="ECO:0000256" key="4">
    <source>
        <dbReference type="ARBA" id="ARBA00023172"/>
    </source>
</evidence>
<dbReference type="KEGG" id="spha:D3Y57_18995"/>
<dbReference type="CDD" id="cd00397">
    <property type="entry name" value="DNA_BRE_C"/>
    <property type="match status" value="1"/>
</dbReference>
<gene>
    <name evidence="9" type="ORF">D3Y57_18995</name>
</gene>
<evidence type="ECO:0000259" key="8">
    <source>
        <dbReference type="PROSITE" id="PS51900"/>
    </source>
</evidence>
<dbReference type="PROSITE" id="PS51898">
    <property type="entry name" value="TYR_RECOMBINASE"/>
    <property type="match status" value="1"/>
</dbReference>
<dbReference type="AlphaFoldDB" id="A0A494TJD8"/>
<dbReference type="GO" id="GO:0015074">
    <property type="term" value="P:DNA integration"/>
    <property type="evidence" value="ECO:0007669"/>
    <property type="project" value="UniProtKB-KW"/>
</dbReference>
<feature type="compositionally biased region" description="Polar residues" evidence="6">
    <location>
        <begin position="351"/>
        <end position="360"/>
    </location>
</feature>
<dbReference type="PANTHER" id="PTHR30349:SF41">
    <property type="entry name" value="INTEGRASE_RECOMBINASE PROTEIN MJ0367-RELATED"/>
    <property type="match status" value="1"/>
</dbReference>
<dbReference type="Gene3D" id="1.10.150.130">
    <property type="match status" value="1"/>
</dbReference>
<evidence type="ECO:0000313" key="9">
    <source>
        <dbReference type="EMBL" id="AYJ87624.1"/>
    </source>
</evidence>
<dbReference type="InterPro" id="IPR044068">
    <property type="entry name" value="CB"/>
</dbReference>
<evidence type="ECO:0000256" key="6">
    <source>
        <dbReference type="SAM" id="MobiDB-lite"/>
    </source>
</evidence>
<keyword evidence="4" id="KW-0233">DNA recombination</keyword>
<keyword evidence="3 5" id="KW-0238">DNA-binding</keyword>
<evidence type="ECO:0000256" key="5">
    <source>
        <dbReference type="PROSITE-ProRule" id="PRU01248"/>
    </source>
</evidence>
<dbReference type="GO" id="GO:0003677">
    <property type="term" value="F:DNA binding"/>
    <property type="evidence" value="ECO:0007669"/>
    <property type="project" value="UniProtKB-UniRule"/>
</dbReference>
<dbReference type="Pfam" id="PF13102">
    <property type="entry name" value="Phage_int_SAM_5"/>
    <property type="match status" value="1"/>
</dbReference>
<name>A0A494TJD8_SPHPE</name>
<dbReference type="Pfam" id="PF00589">
    <property type="entry name" value="Phage_integrase"/>
    <property type="match status" value="1"/>
</dbReference>
<dbReference type="InterPro" id="IPR011010">
    <property type="entry name" value="DNA_brk_join_enz"/>
</dbReference>
<protein>
    <submittedName>
        <fullName evidence="9">Site-specific integrase</fullName>
    </submittedName>
</protein>
<dbReference type="SUPFAM" id="SSF56349">
    <property type="entry name" value="DNA breaking-rejoining enzymes"/>
    <property type="match status" value="1"/>
</dbReference>
<dbReference type="RefSeq" id="WP_121155187.1">
    <property type="nucleotide sequence ID" value="NZ_CP032829.1"/>
</dbReference>
<evidence type="ECO:0000256" key="1">
    <source>
        <dbReference type="ARBA" id="ARBA00008857"/>
    </source>
</evidence>
<evidence type="ECO:0000256" key="2">
    <source>
        <dbReference type="ARBA" id="ARBA00022908"/>
    </source>
</evidence>
<feature type="domain" description="Core-binding (CB)" evidence="8">
    <location>
        <begin position="68"/>
        <end position="148"/>
    </location>
</feature>
<reference evidence="9 10" key="1">
    <citation type="submission" date="2018-09" db="EMBL/GenBank/DDBJ databases">
        <title>Sphingomonas peninsula sp. nov., isolated from fildes peninsula, Antarctic soil.</title>
        <authorList>
            <person name="Yingchao G."/>
        </authorList>
    </citation>
    <scope>NUCLEOTIDE SEQUENCE [LARGE SCALE GENOMIC DNA]</scope>
    <source>
        <strain evidence="9 10">YZ-8</strain>
    </source>
</reference>
<evidence type="ECO:0000259" key="7">
    <source>
        <dbReference type="PROSITE" id="PS51898"/>
    </source>
</evidence>
<dbReference type="InterPro" id="IPR025269">
    <property type="entry name" value="SAM-like_dom"/>
</dbReference>
<dbReference type="InterPro" id="IPR050090">
    <property type="entry name" value="Tyrosine_recombinase_XerCD"/>
</dbReference>
<dbReference type="EMBL" id="CP032829">
    <property type="protein sequence ID" value="AYJ87624.1"/>
    <property type="molecule type" value="Genomic_DNA"/>
</dbReference>
<evidence type="ECO:0000313" key="10">
    <source>
        <dbReference type="Proteomes" id="UP000276254"/>
    </source>
</evidence>
<evidence type="ECO:0000256" key="3">
    <source>
        <dbReference type="ARBA" id="ARBA00023125"/>
    </source>
</evidence>
<dbReference type="InterPro" id="IPR010998">
    <property type="entry name" value="Integrase_recombinase_N"/>
</dbReference>
<feature type="domain" description="Tyr recombinase" evidence="7">
    <location>
        <begin position="171"/>
        <end position="349"/>
    </location>
</feature>
<dbReference type="PROSITE" id="PS51900">
    <property type="entry name" value="CB"/>
    <property type="match status" value="1"/>
</dbReference>
<keyword evidence="2" id="KW-0229">DNA integration</keyword>
<dbReference type="GO" id="GO:0006310">
    <property type="term" value="P:DNA recombination"/>
    <property type="evidence" value="ECO:0007669"/>
    <property type="project" value="UniProtKB-KW"/>
</dbReference>
<dbReference type="InterPro" id="IPR002104">
    <property type="entry name" value="Integrase_catalytic"/>
</dbReference>
<organism evidence="9 10">
    <name type="scientific">Sphingomonas paeninsulae</name>
    <dbReference type="NCBI Taxonomy" id="2319844"/>
    <lineage>
        <taxon>Bacteria</taxon>
        <taxon>Pseudomonadati</taxon>
        <taxon>Pseudomonadota</taxon>
        <taxon>Alphaproteobacteria</taxon>
        <taxon>Sphingomonadales</taxon>
        <taxon>Sphingomonadaceae</taxon>
        <taxon>Sphingomonas</taxon>
    </lineage>
</organism>
<accession>A0A494TJD8</accession>
<dbReference type="PANTHER" id="PTHR30349">
    <property type="entry name" value="PHAGE INTEGRASE-RELATED"/>
    <property type="match status" value="1"/>
</dbReference>
<sequence>MGAIGQSEGIQVPNIYPRNGIWWARFKVQGTEYRFSLLTRVRALAERRLKAERARIENEACFGIIAPQSWQSAVVAWNEHGVENLSASTFKRYLVSLAQLRTFLDDKTLNDINPELLRTIRKARLRVCTVATLKRDLTALSSVLDYAMSENWIDSNPTLAFRTARILQEKRDPICLPERDSMRMLEKAAPDRFRDACEFALISGLRQAELFGLKHSQLDPLDESVTIVGKRNKMRVIPYTRQMKAIVARQAQFIGKPWVFWHGTGERWGSPASRFGDIKRRVAQKASQSKTDFEPYRFHDYRHLYAVTYLREGRGSIYTLQGLLGHDSIKTTELYLEFLTPAQKLKAMHGVTQSGAQEQRSATKRGIKNG</sequence>